<evidence type="ECO:0000256" key="9">
    <source>
        <dbReference type="ARBA" id="ARBA00023150"/>
    </source>
</evidence>
<dbReference type="PANTHER" id="PTHR10192">
    <property type="entry name" value="MOLYBDOPTERIN BIOSYNTHESIS PROTEIN"/>
    <property type="match status" value="1"/>
</dbReference>
<evidence type="ECO:0000313" key="13">
    <source>
        <dbReference type="EMBL" id="CRH06270.1"/>
    </source>
</evidence>
<dbReference type="CDD" id="cd00887">
    <property type="entry name" value="MoeA"/>
    <property type="match status" value="1"/>
</dbReference>
<evidence type="ECO:0000256" key="8">
    <source>
        <dbReference type="ARBA" id="ARBA00022842"/>
    </source>
</evidence>
<comment type="similarity">
    <text evidence="4 11">Belongs to the MoeA family.</text>
</comment>
<proteinExistence type="inferred from homology"/>
<accession>A0A1S7LH43</accession>
<evidence type="ECO:0000256" key="3">
    <source>
        <dbReference type="ARBA" id="ARBA00005046"/>
    </source>
</evidence>
<dbReference type="Pfam" id="PF03454">
    <property type="entry name" value="MoeA_C"/>
    <property type="match status" value="1"/>
</dbReference>
<dbReference type="FunFam" id="3.40.980.10:FF:000004">
    <property type="entry name" value="Molybdopterin molybdenumtransferase"/>
    <property type="match status" value="1"/>
</dbReference>
<dbReference type="NCBIfam" id="NF045515">
    <property type="entry name" value="Glp_gephyrin"/>
    <property type="match status" value="1"/>
</dbReference>
<evidence type="ECO:0000256" key="11">
    <source>
        <dbReference type="RuleBase" id="RU365090"/>
    </source>
</evidence>
<evidence type="ECO:0000259" key="12">
    <source>
        <dbReference type="SMART" id="SM00852"/>
    </source>
</evidence>
<keyword evidence="7 11" id="KW-0479">Metal-binding</keyword>
<dbReference type="InterPro" id="IPR036688">
    <property type="entry name" value="MoeA_C_domain_IV_sf"/>
</dbReference>
<dbReference type="SUPFAM" id="SSF63882">
    <property type="entry name" value="MoeA N-terminal region -like"/>
    <property type="match status" value="1"/>
</dbReference>
<dbReference type="Gene3D" id="2.40.340.10">
    <property type="entry name" value="MoeA, C-terminal, domain IV"/>
    <property type="match status" value="1"/>
</dbReference>
<feature type="domain" description="MoaB/Mog" evidence="12">
    <location>
        <begin position="177"/>
        <end position="314"/>
    </location>
</feature>
<keyword evidence="5 11" id="KW-0500">Molybdenum</keyword>
<dbReference type="GO" id="GO:0005829">
    <property type="term" value="C:cytosol"/>
    <property type="evidence" value="ECO:0007669"/>
    <property type="project" value="TreeGrafter"/>
</dbReference>
<sequence>MISFEEARSRVLESVSAMAETEKMPVQGALGRVLAQDAIATFPVPNHDNSAMDGFAVRHGDLSETAQSVLTVVADLPAGDLITEPLQAGQAVRIMTGAPIPPGADCVVIQEVVQRQGDQLTVPAGQQLKQNIRDAGEDIATGTQYLAQGVQLNPARLGLLTSMGEESVVVYKRPRVAVLSTGNEVVSAGNPLGPGQVYDSNRTTLMNGLRALGVEVLDLGLVRDDEAAIRAALERGAEQADAVISSGGVSVGDYDLVKKVLAELGQINFWKVAMKPGKPQAYGNLGSARFFGLPGNPVSSLAVYLLIVRPALQKMMGIADTRAPLLQLPLKGRMKKRHSRIDFQRGTIHWDGANSCVESTGRQGSGILSSMASADCFIVLPAEPVAYEEGQMVTVQLIQY</sequence>
<dbReference type="InterPro" id="IPR001453">
    <property type="entry name" value="MoaB/Mog_dom"/>
</dbReference>
<dbReference type="GO" id="GO:0046872">
    <property type="term" value="F:metal ion binding"/>
    <property type="evidence" value="ECO:0007669"/>
    <property type="project" value="UniProtKB-UniRule"/>
</dbReference>
<comment type="catalytic activity">
    <reaction evidence="10">
        <text>adenylyl-molybdopterin + molybdate = Mo-molybdopterin + AMP + H(+)</text>
        <dbReference type="Rhea" id="RHEA:35047"/>
        <dbReference type="ChEBI" id="CHEBI:15378"/>
        <dbReference type="ChEBI" id="CHEBI:36264"/>
        <dbReference type="ChEBI" id="CHEBI:62727"/>
        <dbReference type="ChEBI" id="CHEBI:71302"/>
        <dbReference type="ChEBI" id="CHEBI:456215"/>
        <dbReference type="EC" id="2.10.1.1"/>
    </reaction>
</comment>
<dbReference type="InterPro" id="IPR005111">
    <property type="entry name" value="MoeA_C_domain_IV"/>
</dbReference>
<comment type="cofactor">
    <cofactor evidence="1 11">
        <name>Mg(2+)</name>
        <dbReference type="ChEBI" id="CHEBI:18420"/>
    </cofactor>
</comment>
<dbReference type="Gene3D" id="3.40.980.10">
    <property type="entry name" value="MoaB/Mog-like domain"/>
    <property type="match status" value="1"/>
</dbReference>
<protein>
    <recommendedName>
        <fullName evidence="11">Molybdopterin molybdenumtransferase</fullName>
        <ecNumber evidence="11">2.10.1.1</ecNumber>
    </recommendedName>
</protein>
<keyword evidence="6 11" id="KW-0808">Transferase</keyword>
<evidence type="ECO:0000256" key="6">
    <source>
        <dbReference type="ARBA" id="ARBA00022679"/>
    </source>
</evidence>
<evidence type="ECO:0000256" key="7">
    <source>
        <dbReference type="ARBA" id="ARBA00022723"/>
    </source>
</evidence>
<name>A0A1S7LH43_MAGMO</name>
<dbReference type="SUPFAM" id="SSF63867">
    <property type="entry name" value="MoeA C-terminal domain-like"/>
    <property type="match status" value="1"/>
</dbReference>
<dbReference type="InterPro" id="IPR036135">
    <property type="entry name" value="MoeA_linker/N_sf"/>
</dbReference>
<dbReference type="GO" id="GO:0061599">
    <property type="term" value="F:molybdopterin molybdotransferase activity"/>
    <property type="evidence" value="ECO:0007669"/>
    <property type="project" value="UniProtKB-UniRule"/>
</dbReference>
<dbReference type="GO" id="GO:0016491">
    <property type="term" value="F:oxidoreductase activity"/>
    <property type="evidence" value="ECO:0007669"/>
    <property type="project" value="UniProtKB-KW"/>
</dbReference>
<organism evidence="13">
    <name type="scientific">Magnetococcus massalia (strain MO-1)</name>
    <dbReference type="NCBI Taxonomy" id="451514"/>
    <lineage>
        <taxon>Bacteria</taxon>
        <taxon>Pseudomonadati</taxon>
        <taxon>Pseudomonadota</taxon>
        <taxon>Magnetococcia</taxon>
        <taxon>Magnetococcales</taxon>
        <taxon>Magnetococcaceae</taxon>
        <taxon>Magnetococcus</taxon>
    </lineage>
</organism>
<dbReference type="NCBIfam" id="TIGR00177">
    <property type="entry name" value="molyb_syn"/>
    <property type="match status" value="1"/>
</dbReference>
<dbReference type="Pfam" id="PF00994">
    <property type="entry name" value="MoCF_biosynth"/>
    <property type="match status" value="1"/>
</dbReference>
<dbReference type="EMBL" id="LO017727">
    <property type="protein sequence ID" value="CRH06270.1"/>
    <property type="molecule type" value="Genomic_DNA"/>
</dbReference>
<dbReference type="InterPro" id="IPR038987">
    <property type="entry name" value="MoeA-like"/>
</dbReference>
<comment type="pathway">
    <text evidence="3 11">Cofactor biosynthesis; molybdopterin biosynthesis.</text>
</comment>
<dbReference type="GO" id="GO:0006777">
    <property type="term" value="P:Mo-molybdopterin cofactor biosynthetic process"/>
    <property type="evidence" value="ECO:0007669"/>
    <property type="project" value="UniProtKB-UniRule"/>
</dbReference>
<dbReference type="Gene3D" id="2.170.190.11">
    <property type="entry name" value="Molybdopterin biosynthesis moea protein, domain 3"/>
    <property type="match status" value="1"/>
</dbReference>
<dbReference type="SUPFAM" id="SSF53218">
    <property type="entry name" value="Molybdenum cofactor biosynthesis proteins"/>
    <property type="match status" value="1"/>
</dbReference>
<evidence type="ECO:0000256" key="4">
    <source>
        <dbReference type="ARBA" id="ARBA00010763"/>
    </source>
</evidence>
<keyword evidence="13" id="KW-0560">Oxidoreductase</keyword>
<evidence type="ECO:0000256" key="10">
    <source>
        <dbReference type="ARBA" id="ARBA00047317"/>
    </source>
</evidence>
<gene>
    <name evidence="13" type="primary">moeA</name>
    <name evidence="13" type="ORF">MAGMO_2101</name>
</gene>
<dbReference type="InterPro" id="IPR005110">
    <property type="entry name" value="MoeA_linker/N"/>
</dbReference>
<dbReference type="AlphaFoldDB" id="A0A1S7LH43"/>
<evidence type="ECO:0000256" key="5">
    <source>
        <dbReference type="ARBA" id="ARBA00022505"/>
    </source>
</evidence>
<dbReference type="SMART" id="SM00852">
    <property type="entry name" value="MoCF_biosynth"/>
    <property type="match status" value="1"/>
</dbReference>
<evidence type="ECO:0000256" key="2">
    <source>
        <dbReference type="ARBA" id="ARBA00002901"/>
    </source>
</evidence>
<dbReference type="EC" id="2.10.1.1" evidence="11"/>
<reference evidence="13" key="1">
    <citation type="submission" date="2015-04" db="EMBL/GenBank/DDBJ databases">
        <authorList>
            <person name="Syromyatnikov M.Y."/>
            <person name="Popov V.N."/>
        </authorList>
    </citation>
    <scope>NUCLEOTIDE SEQUENCE</scope>
    <source>
        <strain evidence="13">MO-1</strain>
    </source>
</reference>
<keyword evidence="9 11" id="KW-0501">Molybdenum cofactor biosynthesis</keyword>
<dbReference type="InterPro" id="IPR036425">
    <property type="entry name" value="MoaB/Mog-like_dom_sf"/>
</dbReference>
<dbReference type="Gene3D" id="3.90.105.10">
    <property type="entry name" value="Molybdopterin biosynthesis moea protein, domain 2"/>
    <property type="match status" value="1"/>
</dbReference>
<dbReference type="UniPathway" id="UPA00344"/>
<evidence type="ECO:0000256" key="1">
    <source>
        <dbReference type="ARBA" id="ARBA00001946"/>
    </source>
</evidence>
<dbReference type="PANTHER" id="PTHR10192:SF5">
    <property type="entry name" value="GEPHYRIN"/>
    <property type="match status" value="1"/>
</dbReference>
<keyword evidence="8 11" id="KW-0460">Magnesium</keyword>
<dbReference type="Pfam" id="PF03453">
    <property type="entry name" value="MoeA_N"/>
    <property type="match status" value="1"/>
</dbReference>
<comment type="function">
    <text evidence="2 11">Catalyzes the insertion of molybdate into adenylated molybdopterin with the concomitant release of AMP.</text>
</comment>